<sequence length="197" mass="21095">MIRFLVACIASLAVSASALAADAHGFHIEDPQGALSADTQAALDAQLQIVESVGLPQMVLDKMRQTPIVIDPSLRGQPGVFMPRNGGVVVVRPFAFPANKPILLHELLHAYDFKVLGMADPKVAAAYRNARANPAFPAQFQSSHFLANAKEFFAVTGTLYLFGDIQQPPFGCASLSKLGQDYLDFLAAQFGPHSCKG</sequence>
<proteinExistence type="predicted"/>
<dbReference type="SUPFAM" id="SSF55486">
    <property type="entry name" value="Metalloproteases ('zincins'), catalytic domain"/>
    <property type="match status" value="1"/>
</dbReference>
<dbReference type="RefSeq" id="WP_258809795.1">
    <property type="nucleotide sequence ID" value="NZ_JANUGU010000001.1"/>
</dbReference>
<evidence type="ECO:0000256" key="1">
    <source>
        <dbReference type="SAM" id="SignalP"/>
    </source>
</evidence>
<gene>
    <name evidence="2" type="ORF">NX778_00840</name>
</gene>
<evidence type="ECO:0000313" key="2">
    <source>
        <dbReference type="EMBL" id="MCS0656612.1"/>
    </source>
</evidence>
<keyword evidence="1" id="KW-0732">Signal</keyword>
<accession>A0ABT2CRM3</accession>
<name>A0ABT2CRM3_9BURK</name>
<reference evidence="2 3" key="1">
    <citation type="submission" date="2022-08" db="EMBL/GenBank/DDBJ databases">
        <title>Reclassification of Massilia species as members of the genera Telluria, Duganella, Pseudoduganella, Mokoshia gen. nov. and Zemynaea gen. nov. using orthogonal and non-orthogonal genome-based approaches.</title>
        <authorList>
            <person name="Bowman J.P."/>
        </authorList>
    </citation>
    <scope>NUCLEOTIDE SEQUENCE [LARGE SCALE GENOMIC DNA]</scope>
    <source>
        <strain evidence="2 3">JCM 31606</strain>
    </source>
</reference>
<organism evidence="2 3">
    <name type="scientific">Massilia terrae</name>
    <dbReference type="NCBI Taxonomy" id="1811224"/>
    <lineage>
        <taxon>Bacteria</taxon>
        <taxon>Pseudomonadati</taxon>
        <taxon>Pseudomonadota</taxon>
        <taxon>Betaproteobacteria</taxon>
        <taxon>Burkholderiales</taxon>
        <taxon>Oxalobacteraceae</taxon>
        <taxon>Telluria group</taxon>
        <taxon>Massilia</taxon>
    </lineage>
</organism>
<feature type="chain" id="PRO_5046900636" evidence="1">
    <location>
        <begin position="21"/>
        <end position="197"/>
    </location>
</feature>
<protein>
    <submittedName>
        <fullName evidence="2">Uncharacterized protein</fullName>
    </submittedName>
</protein>
<dbReference type="EMBL" id="JANUGU010000001">
    <property type="protein sequence ID" value="MCS0656612.1"/>
    <property type="molecule type" value="Genomic_DNA"/>
</dbReference>
<keyword evidence="3" id="KW-1185">Reference proteome</keyword>
<evidence type="ECO:0000313" key="3">
    <source>
        <dbReference type="Proteomes" id="UP001204621"/>
    </source>
</evidence>
<feature type="signal peptide" evidence="1">
    <location>
        <begin position="1"/>
        <end position="20"/>
    </location>
</feature>
<comment type="caution">
    <text evidence="2">The sequence shown here is derived from an EMBL/GenBank/DDBJ whole genome shotgun (WGS) entry which is preliminary data.</text>
</comment>
<dbReference type="Proteomes" id="UP001204621">
    <property type="component" value="Unassembled WGS sequence"/>
</dbReference>